<reference evidence="7 8" key="1">
    <citation type="journal article" date="2013" name="Proc. Natl. Acad. Sci. U.S.A.">
        <title>The king cobra genome reveals dynamic gene evolution and adaptation in the snake venom system.</title>
        <authorList>
            <person name="Vonk F.J."/>
            <person name="Casewell N.R."/>
            <person name="Henkel C.V."/>
            <person name="Heimberg A.M."/>
            <person name="Jansen H.J."/>
            <person name="McCleary R.J."/>
            <person name="Kerkkamp H.M."/>
            <person name="Vos R.A."/>
            <person name="Guerreiro I."/>
            <person name="Calvete J.J."/>
            <person name="Wuster W."/>
            <person name="Woods A.E."/>
            <person name="Logan J.M."/>
            <person name="Harrison R.A."/>
            <person name="Castoe T.A."/>
            <person name="de Koning A.P."/>
            <person name="Pollock D.D."/>
            <person name="Yandell M."/>
            <person name="Calderon D."/>
            <person name="Renjifo C."/>
            <person name="Currier R.B."/>
            <person name="Salgado D."/>
            <person name="Pla D."/>
            <person name="Sanz L."/>
            <person name="Hyder A.S."/>
            <person name="Ribeiro J.M."/>
            <person name="Arntzen J.W."/>
            <person name="van den Thillart G.E."/>
            <person name="Boetzer M."/>
            <person name="Pirovano W."/>
            <person name="Dirks R.P."/>
            <person name="Spaink H.P."/>
            <person name="Duboule D."/>
            <person name="McGlinn E."/>
            <person name="Kini R.M."/>
            <person name="Richardson M.K."/>
        </authorList>
    </citation>
    <scope>NUCLEOTIDE SEQUENCE</scope>
    <source>
        <tissue evidence="7">Blood</tissue>
    </source>
</reference>
<dbReference type="GO" id="GO:0005829">
    <property type="term" value="C:cytosol"/>
    <property type="evidence" value="ECO:0007669"/>
    <property type="project" value="TreeGrafter"/>
</dbReference>
<evidence type="ECO:0000256" key="1">
    <source>
        <dbReference type="ARBA" id="ARBA00008080"/>
    </source>
</evidence>
<dbReference type="Gene3D" id="1.10.8.50">
    <property type="match status" value="1"/>
</dbReference>
<gene>
    <name evidence="7" type="primary">RPS18</name>
    <name evidence="7" type="ORF">L345_06691</name>
</gene>
<dbReference type="AlphaFoldDB" id="V8NZQ6"/>
<dbReference type="PANTHER" id="PTHR10871:SF49">
    <property type="entry name" value="40S RIBOSOMAL PROTEIN S18"/>
    <property type="match status" value="1"/>
</dbReference>
<dbReference type="GO" id="GO:0003723">
    <property type="term" value="F:RNA binding"/>
    <property type="evidence" value="ECO:0007669"/>
    <property type="project" value="InterPro"/>
</dbReference>
<feature type="non-terminal residue" evidence="7">
    <location>
        <position position="1"/>
    </location>
</feature>
<evidence type="ECO:0000256" key="2">
    <source>
        <dbReference type="ARBA" id="ARBA00022980"/>
    </source>
</evidence>
<dbReference type="Proteomes" id="UP000018936">
    <property type="component" value="Unassembled WGS sequence"/>
</dbReference>
<dbReference type="Pfam" id="PF00416">
    <property type="entry name" value="Ribosomal_S13"/>
    <property type="match status" value="1"/>
</dbReference>
<comment type="caution">
    <text evidence="7">The sequence shown here is derived from an EMBL/GenBank/DDBJ whole genome shotgun (WGS) entry which is preliminary data.</text>
</comment>
<dbReference type="InterPro" id="IPR010979">
    <property type="entry name" value="Ribosomal_uS13-like_H2TH"/>
</dbReference>
<dbReference type="OrthoDB" id="1702480at2759"/>
<evidence type="ECO:0000256" key="5">
    <source>
        <dbReference type="ARBA" id="ARBA00035166"/>
    </source>
</evidence>
<dbReference type="Gene3D" id="4.10.910.10">
    <property type="entry name" value="30s ribosomal protein s13, domain 2"/>
    <property type="match status" value="1"/>
</dbReference>
<comment type="subunit">
    <text evidence="4">Component of the small ribosomal subunit.</text>
</comment>
<dbReference type="InterPro" id="IPR027437">
    <property type="entry name" value="Rbsml_uS13_C"/>
</dbReference>
<accession>V8NZQ6</accession>
<dbReference type="InterPro" id="IPR001892">
    <property type="entry name" value="Ribosomal_uS13"/>
</dbReference>
<dbReference type="PROSITE" id="PS50159">
    <property type="entry name" value="RIBOSOMAL_S13_2"/>
    <property type="match status" value="1"/>
</dbReference>
<organism evidence="7 8">
    <name type="scientific">Ophiophagus hannah</name>
    <name type="common">King cobra</name>
    <name type="synonym">Naja hannah</name>
    <dbReference type="NCBI Taxonomy" id="8665"/>
    <lineage>
        <taxon>Eukaryota</taxon>
        <taxon>Metazoa</taxon>
        <taxon>Chordata</taxon>
        <taxon>Craniata</taxon>
        <taxon>Vertebrata</taxon>
        <taxon>Euteleostomi</taxon>
        <taxon>Lepidosauria</taxon>
        <taxon>Squamata</taxon>
        <taxon>Bifurcata</taxon>
        <taxon>Unidentata</taxon>
        <taxon>Episquamata</taxon>
        <taxon>Toxicofera</taxon>
        <taxon>Serpentes</taxon>
        <taxon>Colubroidea</taxon>
        <taxon>Elapidae</taxon>
        <taxon>Elapinae</taxon>
        <taxon>Ophiophagus</taxon>
    </lineage>
</organism>
<keyword evidence="8" id="KW-1185">Reference proteome</keyword>
<comment type="similarity">
    <text evidence="1">Belongs to the universal ribosomal protein uS13 family.</text>
</comment>
<evidence type="ECO:0000313" key="8">
    <source>
        <dbReference type="Proteomes" id="UP000018936"/>
    </source>
</evidence>
<dbReference type="GO" id="GO:0003735">
    <property type="term" value="F:structural constituent of ribosome"/>
    <property type="evidence" value="ECO:0007669"/>
    <property type="project" value="InterPro"/>
</dbReference>
<dbReference type="EMBL" id="AZIM01001268">
    <property type="protein sequence ID" value="ETE67525.1"/>
    <property type="molecule type" value="Genomic_DNA"/>
</dbReference>
<evidence type="ECO:0000313" key="7">
    <source>
        <dbReference type="EMBL" id="ETE67525.1"/>
    </source>
</evidence>
<dbReference type="FunFam" id="4.10.910.10:FF:000002">
    <property type="entry name" value="40S ribosomal protein S18"/>
    <property type="match status" value="1"/>
</dbReference>
<evidence type="ECO:0000256" key="6">
    <source>
        <dbReference type="ARBA" id="ARBA00035468"/>
    </source>
</evidence>
<proteinExistence type="inferred from homology"/>
<evidence type="ECO:0000256" key="4">
    <source>
        <dbReference type="ARBA" id="ARBA00035021"/>
    </source>
</evidence>
<keyword evidence="2 7" id="KW-0689">Ribosomal protein</keyword>
<protein>
    <recommendedName>
        <fullName evidence="5">Small ribosomal subunit protein uS13</fullName>
    </recommendedName>
    <alternativeName>
        <fullName evidence="6">40S ribosomal protein S18</fullName>
    </alternativeName>
</protein>
<dbReference type="SUPFAM" id="SSF46946">
    <property type="entry name" value="S13-like H2TH domain"/>
    <property type="match status" value="1"/>
</dbReference>
<evidence type="ECO:0000256" key="3">
    <source>
        <dbReference type="ARBA" id="ARBA00023274"/>
    </source>
</evidence>
<dbReference type="GO" id="GO:0015935">
    <property type="term" value="C:small ribosomal subunit"/>
    <property type="evidence" value="ECO:0007669"/>
    <property type="project" value="TreeGrafter"/>
</dbReference>
<feature type="non-terminal residue" evidence="7">
    <location>
        <position position="138"/>
    </location>
</feature>
<dbReference type="GO" id="GO:0006412">
    <property type="term" value="P:translation"/>
    <property type="evidence" value="ECO:0007669"/>
    <property type="project" value="InterPro"/>
</dbReference>
<keyword evidence="3" id="KW-0687">Ribonucleoprotein</keyword>
<dbReference type="PANTHER" id="PTHR10871">
    <property type="entry name" value="30S RIBOSOMAL PROTEIN S13/40S RIBOSOMAL PROTEIN S18"/>
    <property type="match status" value="1"/>
</dbReference>
<name>V8NZQ6_OPHHA</name>
<sequence>NCILNLSSSLSYLRNKGLLAQTLPPEFAVHKFQHILHVLNTNVDGWRKIAFAIKGMGRYYAHMVLWKADINLTKRAGELTEDEVELIPDWFLNRQKDHKDGKYSQVLPNGLDNKLRKDLEHLKKIRAHRGLHHFWGLR</sequence>